<dbReference type="GO" id="GO:0004862">
    <property type="term" value="F:cAMP-dependent protein kinase inhibitor activity"/>
    <property type="evidence" value="ECO:0007669"/>
    <property type="project" value="TreeGrafter"/>
</dbReference>
<dbReference type="AlphaFoldDB" id="A0A2C9LHR7"/>
<comment type="similarity">
    <text evidence="1">Belongs to the cAMP-dependent kinase regulatory chain family.</text>
</comment>
<gene>
    <name evidence="5" type="primary">106052173</name>
</gene>
<dbReference type="PANTHER" id="PTHR11635:SF152">
    <property type="entry name" value="CAMP-DEPENDENT PROTEIN KINASE TYPE I REGULATORY SUBUNIT-RELATED"/>
    <property type="match status" value="1"/>
</dbReference>
<dbReference type="InterPro" id="IPR050503">
    <property type="entry name" value="cAMP-dep_PK_reg_su-like"/>
</dbReference>
<protein>
    <submittedName>
        <fullName evidence="5">Uncharacterized protein</fullName>
    </submittedName>
</protein>
<dbReference type="VEuPathDB" id="VectorBase:BGLAX_034380"/>
<dbReference type="GO" id="GO:0034236">
    <property type="term" value="F:protein kinase A catalytic subunit binding"/>
    <property type="evidence" value="ECO:0007669"/>
    <property type="project" value="TreeGrafter"/>
</dbReference>
<feature type="region of interest" description="Disordered" evidence="4">
    <location>
        <begin position="10"/>
        <end position="63"/>
    </location>
</feature>
<dbReference type="EnsemblMetazoa" id="BGLB031326-RA">
    <property type="protein sequence ID" value="BGLB031326-PA"/>
    <property type="gene ID" value="BGLB031326"/>
</dbReference>
<evidence type="ECO:0000256" key="1">
    <source>
        <dbReference type="ARBA" id="ARBA00005753"/>
    </source>
</evidence>
<keyword evidence="2" id="KW-0116">cAMP-binding</keyword>
<organism evidence="5 6">
    <name type="scientific">Biomphalaria glabrata</name>
    <name type="common">Bloodfluke planorb</name>
    <name type="synonym">Freshwater snail</name>
    <dbReference type="NCBI Taxonomy" id="6526"/>
    <lineage>
        <taxon>Eukaryota</taxon>
        <taxon>Metazoa</taxon>
        <taxon>Spiralia</taxon>
        <taxon>Lophotrochozoa</taxon>
        <taxon>Mollusca</taxon>
        <taxon>Gastropoda</taxon>
        <taxon>Heterobranchia</taxon>
        <taxon>Euthyneura</taxon>
        <taxon>Panpulmonata</taxon>
        <taxon>Hygrophila</taxon>
        <taxon>Lymnaeoidea</taxon>
        <taxon>Planorbidae</taxon>
        <taxon>Biomphalaria</taxon>
    </lineage>
</organism>
<dbReference type="GO" id="GO:0005829">
    <property type="term" value="C:cytosol"/>
    <property type="evidence" value="ECO:0007669"/>
    <property type="project" value="TreeGrafter"/>
</dbReference>
<proteinExistence type="inferred from homology"/>
<evidence type="ECO:0000313" key="5">
    <source>
        <dbReference type="EnsemblMetazoa" id="BGLB031326-PA"/>
    </source>
</evidence>
<dbReference type="GO" id="GO:0005952">
    <property type="term" value="C:cAMP-dependent protein kinase complex"/>
    <property type="evidence" value="ECO:0007669"/>
    <property type="project" value="InterPro"/>
</dbReference>
<dbReference type="Proteomes" id="UP000076420">
    <property type="component" value="Unassembled WGS sequence"/>
</dbReference>
<dbReference type="PANTHER" id="PTHR11635">
    <property type="entry name" value="CAMP-DEPENDENT PROTEIN KINASE REGULATORY CHAIN"/>
    <property type="match status" value="1"/>
</dbReference>
<accession>A0A2C9LHR7</accession>
<reference evidence="5" key="1">
    <citation type="submission" date="2020-05" db="UniProtKB">
        <authorList>
            <consortium name="EnsemblMetazoa"/>
        </authorList>
    </citation>
    <scope>IDENTIFICATION</scope>
    <source>
        <strain evidence="5">BB02</strain>
    </source>
</reference>
<sequence>MPCWCCFKGKQGQGSHGDGGKDDMAPPQARDRRKSVSAERYDPEADDDQGYTKVVHPKSDDQRKRLTDAIKHILLFRSLDQEQMQEVLDAMFEKEVTCPSCL</sequence>
<evidence type="ECO:0000256" key="2">
    <source>
        <dbReference type="ARBA" id="ARBA00022566"/>
    </source>
</evidence>
<dbReference type="GO" id="GO:0030552">
    <property type="term" value="F:cAMP binding"/>
    <property type="evidence" value="ECO:0007669"/>
    <property type="project" value="UniProtKB-KW"/>
</dbReference>
<keyword evidence="3" id="KW-0114">cAMP</keyword>
<keyword evidence="2" id="KW-0547">Nucleotide-binding</keyword>
<name>A0A2C9LHR7_BIOGL</name>
<feature type="compositionally biased region" description="Basic and acidic residues" evidence="4">
    <location>
        <begin position="34"/>
        <end position="43"/>
    </location>
</feature>
<dbReference type="Gene3D" id="2.60.120.10">
    <property type="entry name" value="Jelly Rolls"/>
    <property type="match status" value="1"/>
</dbReference>
<evidence type="ECO:0000313" key="6">
    <source>
        <dbReference type="Proteomes" id="UP000076420"/>
    </source>
</evidence>
<dbReference type="InterPro" id="IPR014710">
    <property type="entry name" value="RmlC-like_jellyroll"/>
</dbReference>
<dbReference type="VEuPathDB" id="VectorBase:BGLB031326"/>
<evidence type="ECO:0000256" key="4">
    <source>
        <dbReference type="SAM" id="MobiDB-lite"/>
    </source>
</evidence>
<evidence type="ECO:0000256" key="3">
    <source>
        <dbReference type="ARBA" id="ARBA00023149"/>
    </source>
</evidence>
<dbReference type="EnsemblMetazoa" id="BGLB031326-RC">
    <property type="protein sequence ID" value="BGLB031326-PC"/>
    <property type="gene ID" value="BGLB031326"/>
</dbReference>